<dbReference type="EMBL" id="CAKKLH010000345">
    <property type="protein sequence ID" value="CAH0113740.1"/>
    <property type="molecule type" value="Genomic_DNA"/>
</dbReference>
<proteinExistence type="predicted"/>
<dbReference type="Gene3D" id="2.40.50.140">
    <property type="entry name" value="Nucleic acid-binding proteins"/>
    <property type="match status" value="1"/>
</dbReference>
<reference evidence="3" key="1">
    <citation type="submission" date="2021-11" db="EMBL/GenBank/DDBJ databases">
        <authorList>
            <person name="Schell T."/>
        </authorList>
    </citation>
    <scope>NUCLEOTIDE SEQUENCE</scope>
    <source>
        <strain evidence="3">M5</strain>
    </source>
</reference>
<gene>
    <name evidence="3" type="ORF">DGAL_LOCUS17649</name>
</gene>
<organism evidence="3 4">
    <name type="scientific">Daphnia galeata</name>
    <dbReference type="NCBI Taxonomy" id="27404"/>
    <lineage>
        <taxon>Eukaryota</taxon>
        <taxon>Metazoa</taxon>
        <taxon>Ecdysozoa</taxon>
        <taxon>Arthropoda</taxon>
        <taxon>Crustacea</taxon>
        <taxon>Branchiopoda</taxon>
        <taxon>Diplostraca</taxon>
        <taxon>Cladocera</taxon>
        <taxon>Anomopoda</taxon>
        <taxon>Daphniidae</taxon>
        <taxon>Daphnia</taxon>
    </lineage>
</organism>
<evidence type="ECO:0000259" key="2">
    <source>
        <dbReference type="Pfam" id="PF16900"/>
    </source>
</evidence>
<dbReference type="OrthoDB" id="1751331at2759"/>
<dbReference type="Pfam" id="PF16900">
    <property type="entry name" value="REPA_OB_2"/>
    <property type="match status" value="1"/>
</dbReference>
<comment type="caution">
    <text evidence="3">The sequence shown here is derived from an EMBL/GenBank/DDBJ whole genome shotgun (WGS) entry which is preliminary data.</text>
</comment>
<feature type="domain" description="Replication protein A OB" evidence="2">
    <location>
        <begin position="6"/>
        <end position="84"/>
    </location>
</feature>
<dbReference type="SUPFAM" id="SSF50249">
    <property type="entry name" value="Nucleic acid-binding proteins"/>
    <property type="match status" value="1"/>
</dbReference>
<evidence type="ECO:0000313" key="4">
    <source>
        <dbReference type="Proteomes" id="UP000789390"/>
    </source>
</evidence>
<dbReference type="InterPro" id="IPR031657">
    <property type="entry name" value="REPA_OB_2"/>
</dbReference>
<accession>A0A8J2S5W4</accession>
<evidence type="ECO:0000256" key="1">
    <source>
        <dbReference type="ARBA" id="ARBA00023125"/>
    </source>
</evidence>
<dbReference type="AlphaFoldDB" id="A0A8J2S5W4"/>
<dbReference type="GO" id="GO:0003677">
    <property type="term" value="F:DNA binding"/>
    <property type="evidence" value="ECO:0007669"/>
    <property type="project" value="UniProtKB-KW"/>
</dbReference>
<dbReference type="Proteomes" id="UP000789390">
    <property type="component" value="Unassembled WGS sequence"/>
</dbReference>
<dbReference type="InterPro" id="IPR012340">
    <property type="entry name" value="NA-bd_OB-fold"/>
</dbReference>
<evidence type="ECO:0000313" key="3">
    <source>
        <dbReference type="EMBL" id="CAH0113740.1"/>
    </source>
</evidence>
<keyword evidence="1" id="KW-0238">DNA-binding</keyword>
<keyword evidence="4" id="KW-1185">Reference proteome</keyword>
<name>A0A8J2S5W4_9CRUS</name>
<sequence>MQQAKTSDSSNLDIIGILDEIKNPTSIRSTKASLKTVVKLRDQKDIMVSVTMWGETATNFIKDIKNTITNKVVVGFGGVQVSSYVSPHEDGVCLDSFDDSIITINPDCEEYRKLLTWM</sequence>
<protein>
    <recommendedName>
        <fullName evidence="2">Replication protein A OB domain-containing protein</fullName>
    </recommendedName>
</protein>